<dbReference type="EMBL" id="LT906555">
    <property type="protein sequence ID" value="SNW62445.1"/>
    <property type="molecule type" value="Genomic_DNA"/>
</dbReference>
<name>A0A2I2L4G2_9VIRU</name>
<organism evidence="1">
    <name type="scientific">Orpheovirus IHUMI-LCC2</name>
    <dbReference type="NCBI Taxonomy" id="2023057"/>
    <lineage>
        <taxon>Viruses</taxon>
        <taxon>Varidnaviria</taxon>
        <taxon>Bamfordvirae</taxon>
        <taxon>Nucleocytoviricota</taxon>
        <taxon>Megaviricetes</taxon>
        <taxon>Pimascovirales</taxon>
        <taxon>Ocovirineae</taxon>
        <taxon>Orpheoviridae</taxon>
        <taxon>Alphaorpheovirus</taxon>
        <taxon>Alphaorpheovirus massiliense</taxon>
    </lineage>
</organism>
<evidence type="ECO:0000313" key="2">
    <source>
        <dbReference type="Proteomes" id="UP000236316"/>
    </source>
</evidence>
<dbReference type="Proteomes" id="UP000236316">
    <property type="component" value="Segment"/>
</dbReference>
<dbReference type="KEGG" id="vg:35382341"/>
<protein>
    <submittedName>
        <fullName evidence="1">Uncharacterized protein</fullName>
    </submittedName>
</protein>
<dbReference type="RefSeq" id="YP_009448747.1">
    <property type="nucleotide sequence ID" value="NC_036594.1"/>
</dbReference>
<evidence type="ECO:0000313" key="1">
    <source>
        <dbReference type="EMBL" id="SNW62445.1"/>
    </source>
</evidence>
<proteinExistence type="predicted"/>
<sequence length="170" mass="19860">MLSRLAKINLILYNNLKNIKKRDVTYNYLYAVDKLRSGSNSFFLPDRWYEKDNDIIIDCKDNIILGRLPQELYNKLRNVGFGVELCINKEGLLLGEVRTSSEGKKEWSGKIQYKLHNKRLKDAMEEIMLNNKGITKDGIIHLPHYVVDMLVTCDNVNDVKLMEELERCLH</sequence>
<reference evidence="1" key="1">
    <citation type="submission" date="2017-08" db="EMBL/GenBank/DDBJ databases">
        <authorList>
            <consortium name="Urmite Genomes"/>
        </authorList>
    </citation>
    <scope>NUCLEOTIDE SEQUENCE [LARGE SCALE GENOMIC DNA]</scope>
    <source>
        <strain evidence="1">IHUMI-LCC2</strain>
    </source>
</reference>
<accession>A0A2I2L4G2</accession>
<keyword evidence="2" id="KW-1185">Reference proteome</keyword>
<dbReference type="GeneID" id="35382341"/>
<gene>
    <name evidence="1" type="ORF">ORPV_541</name>
</gene>